<comment type="caution">
    <text evidence="12">The sequence shown here is derived from an EMBL/GenBank/DDBJ whole genome shotgun (WGS) entry which is preliminary data.</text>
</comment>
<dbReference type="GO" id="GO:0005737">
    <property type="term" value="C:cytoplasm"/>
    <property type="evidence" value="ECO:0007669"/>
    <property type="project" value="InterPro"/>
</dbReference>
<dbReference type="EC" id="3.6.1.54" evidence="10"/>
<evidence type="ECO:0000256" key="3">
    <source>
        <dbReference type="ARBA" id="ARBA00022519"/>
    </source>
</evidence>
<comment type="catalytic activity">
    <reaction evidence="10">
        <text>UDP-2-N,3-O-bis[(3R)-3-hydroxytetradecanoyl]-alpha-D-glucosamine + H2O = 2-N,3-O-bis[(3R)-3-hydroxytetradecanoyl]-alpha-D-glucosaminyl 1-phosphate + UMP + 2 H(+)</text>
        <dbReference type="Rhea" id="RHEA:25213"/>
        <dbReference type="ChEBI" id="CHEBI:15377"/>
        <dbReference type="ChEBI" id="CHEBI:15378"/>
        <dbReference type="ChEBI" id="CHEBI:57865"/>
        <dbReference type="ChEBI" id="CHEBI:57957"/>
        <dbReference type="ChEBI" id="CHEBI:78847"/>
        <dbReference type="EC" id="3.6.1.54"/>
    </reaction>
</comment>
<dbReference type="CDD" id="cd07398">
    <property type="entry name" value="MPP_YbbF-LpxH"/>
    <property type="match status" value="1"/>
</dbReference>
<evidence type="ECO:0000256" key="10">
    <source>
        <dbReference type="HAMAP-Rule" id="MF_00575"/>
    </source>
</evidence>
<comment type="function">
    <text evidence="10">Hydrolyzes the pyrophosphate bond of UDP-2,3-diacylglucosamine to yield 2,3-diacylglucosamine 1-phosphate (lipid X) and UMP by catalyzing the attack of water at the alpha-P atom. Involved in the biosynthesis of lipid A, a phosphorylated glycolipid that anchors the lipopolysaccharide to the outer membrane of the cell.</text>
</comment>
<dbReference type="NCBIfam" id="TIGR01854">
    <property type="entry name" value="lipid_A_lpxH"/>
    <property type="match status" value="1"/>
</dbReference>
<protein>
    <recommendedName>
        <fullName evidence="10">UDP-2,3-diacylglucosamine hydrolase</fullName>
        <ecNumber evidence="10">3.6.1.54</ecNumber>
    </recommendedName>
    <alternativeName>
        <fullName evidence="10">UDP-2,3-diacylglucosamine diphosphatase</fullName>
    </alternativeName>
</protein>
<feature type="domain" description="Calcineurin-like phosphoesterase" evidence="11">
    <location>
        <begin position="17"/>
        <end position="215"/>
    </location>
</feature>
<dbReference type="Proteomes" id="UP000823889">
    <property type="component" value="Unassembled WGS sequence"/>
</dbReference>
<dbReference type="InterPro" id="IPR010138">
    <property type="entry name" value="UDP-diacylglucosamine_Hdrlase"/>
</dbReference>
<accession>A0A9D2RH10</accession>
<comment type="subcellular location">
    <subcellularLocation>
        <location evidence="10">Cell inner membrane</location>
        <topology evidence="10">Peripheral membrane protein</topology>
        <orientation evidence="10">Cytoplasmic side</orientation>
    </subcellularLocation>
</comment>
<feature type="binding site" evidence="10">
    <location>
        <position position="24"/>
    </location>
    <ligand>
        <name>Mn(2+)</name>
        <dbReference type="ChEBI" id="CHEBI:29035"/>
        <label>1</label>
    </ligand>
</feature>
<keyword evidence="1 10" id="KW-1003">Cell membrane</keyword>
<feature type="binding site" evidence="10">
    <location>
        <position position="211"/>
    </location>
    <ligand>
        <name>Mn(2+)</name>
        <dbReference type="ChEBI" id="CHEBI:29035"/>
        <label>2</label>
    </ligand>
</feature>
<dbReference type="GO" id="GO:0008758">
    <property type="term" value="F:UDP-2,3-diacylglucosamine hydrolase activity"/>
    <property type="evidence" value="ECO:0007669"/>
    <property type="project" value="UniProtKB-UniRule"/>
</dbReference>
<reference evidence="12" key="2">
    <citation type="submission" date="2021-04" db="EMBL/GenBank/DDBJ databases">
        <authorList>
            <person name="Gilroy R."/>
        </authorList>
    </citation>
    <scope>NUCLEOTIDE SEQUENCE</scope>
    <source>
        <strain evidence="12">9264</strain>
    </source>
</reference>
<feature type="binding site" evidence="10">
    <location>
        <position position="55"/>
    </location>
    <ligand>
        <name>Mn(2+)</name>
        <dbReference type="ChEBI" id="CHEBI:29035"/>
        <label>2</label>
    </ligand>
</feature>
<sequence>MKKPKSLSNELCLRGNTWIAADIHLGPNSPKTAACFYQFLLKAEQNCDQLLLCGDIFNAWIGDELAQQPPPWLADAMQSMRHFSHQRPLYLMRGNRDFLLGHNFAYAVGAQLLPDQIIIHQGELRFLLTHGDELCTDDQAYQRFRKLVRAPWVQKLFYQLPLASRQKLANFFRQRSKKSGQYKPMSITDVSPLSCQQLLYANQLRLLIHGHTHRPAIHSLDQTKNTYRVVIPDWECEHSEPSRFGWVSILNNTVHLHENDRIQTLELSRMLEP</sequence>
<feature type="binding site" evidence="10">
    <location>
        <position position="176"/>
    </location>
    <ligand>
        <name>substrate</name>
    </ligand>
</feature>
<dbReference type="InterPro" id="IPR029052">
    <property type="entry name" value="Metallo-depent_PP-like"/>
</dbReference>
<comment type="cofactor">
    <cofactor evidence="10">
        <name>Mn(2+)</name>
        <dbReference type="ChEBI" id="CHEBI:29035"/>
    </cofactor>
    <text evidence="10">Binds 2 Mn(2+) ions per subunit in a binuclear metal center.</text>
</comment>
<dbReference type="GO" id="GO:0009245">
    <property type="term" value="P:lipid A biosynthetic process"/>
    <property type="evidence" value="ECO:0007669"/>
    <property type="project" value="UniProtKB-UniRule"/>
</dbReference>
<dbReference type="Gene3D" id="3.60.21.10">
    <property type="match status" value="1"/>
</dbReference>
<comment type="caution">
    <text evidence="10">Lacks conserved residue(s) required for the propagation of feature annotation.</text>
</comment>
<evidence type="ECO:0000259" key="11">
    <source>
        <dbReference type="Pfam" id="PF00149"/>
    </source>
</evidence>
<dbReference type="EMBL" id="DWUQ01000006">
    <property type="protein sequence ID" value="HJD43452.1"/>
    <property type="molecule type" value="Genomic_DNA"/>
</dbReference>
<feature type="binding site" evidence="10">
    <location>
        <position position="130"/>
    </location>
    <ligand>
        <name>Mn(2+)</name>
        <dbReference type="ChEBI" id="CHEBI:29035"/>
        <label>2</label>
    </ligand>
</feature>
<evidence type="ECO:0000313" key="13">
    <source>
        <dbReference type="Proteomes" id="UP000823889"/>
    </source>
</evidence>
<feature type="binding site" evidence="10">
    <location>
        <position position="95"/>
    </location>
    <ligand>
        <name>Mn(2+)</name>
        <dbReference type="ChEBI" id="CHEBI:29035"/>
        <label>2</label>
    </ligand>
</feature>
<dbReference type="Pfam" id="PF00149">
    <property type="entry name" value="Metallophos"/>
    <property type="match status" value="1"/>
</dbReference>
<keyword evidence="2 10" id="KW-0444">Lipid biosynthesis</keyword>
<reference evidence="12" key="1">
    <citation type="journal article" date="2021" name="PeerJ">
        <title>Extensive microbial diversity within the chicken gut microbiome revealed by metagenomics and culture.</title>
        <authorList>
            <person name="Gilroy R."/>
            <person name="Ravi A."/>
            <person name="Getino M."/>
            <person name="Pursley I."/>
            <person name="Horton D.L."/>
            <person name="Alikhan N.F."/>
            <person name="Baker D."/>
            <person name="Gharbi K."/>
            <person name="Hall N."/>
            <person name="Watson M."/>
            <person name="Adriaenssens E.M."/>
            <person name="Foster-Nyarko E."/>
            <person name="Jarju S."/>
            <person name="Secka A."/>
            <person name="Antonio M."/>
            <person name="Oren A."/>
            <person name="Chaudhuri R.R."/>
            <person name="La Ragione R."/>
            <person name="Hildebrand F."/>
            <person name="Pallen M.J."/>
        </authorList>
    </citation>
    <scope>NUCLEOTIDE SEQUENCE</scope>
    <source>
        <strain evidence="12">9264</strain>
    </source>
</reference>
<evidence type="ECO:0000256" key="5">
    <source>
        <dbReference type="ARBA" id="ARBA00022723"/>
    </source>
</evidence>
<dbReference type="NCBIfam" id="NF003743">
    <property type="entry name" value="PRK05340.1"/>
    <property type="match status" value="1"/>
</dbReference>
<feature type="binding site" evidence="10">
    <location>
        <position position="55"/>
    </location>
    <ligand>
        <name>Mn(2+)</name>
        <dbReference type="ChEBI" id="CHEBI:29035"/>
        <label>1</label>
    </ligand>
</feature>
<evidence type="ECO:0000256" key="4">
    <source>
        <dbReference type="ARBA" id="ARBA00022556"/>
    </source>
</evidence>
<dbReference type="HAMAP" id="MF_00575">
    <property type="entry name" value="LpxH"/>
    <property type="match status" value="1"/>
</dbReference>
<dbReference type="GO" id="GO:0019897">
    <property type="term" value="C:extrinsic component of plasma membrane"/>
    <property type="evidence" value="ECO:0007669"/>
    <property type="project" value="UniProtKB-UniRule"/>
</dbReference>
<proteinExistence type="inferred from homology"/>
<name>A0A9D2RH10_9BURK</name>
<dbReference type="GO" id="GO:0030145">
    <property type="term" value="F:manganese ion binding"/>
    <property type="evidence" value="ECO:0007669"/>
    <property type="project" value="UniProtKB-UniRule"/>
</dbReference>
<keyword evidence="6 10" id="KW-0378">Hydrolase</keyword>
<feature type="binding site" evidence="10">
    <location>
        <position position="211"/>
    </location>
    <ligand>
        <name>substrate</name>
    </ligand>
</feature>
<dbReference type="InterPro" id="IPR004843">
    <property type="entry name" value="Calcineurin-like_PHP"/>
</dbReference>
<evidence type="ECO:0000256" key="2">
    <source>
        <dbReference type="ARBA" id="ARBA00022516"/>
    </source>
</evidence>
<organism evidence="12 13">
    <name type="scientific">Candidatus Paenalcaligenes intestinipullorum</name>
    <dbReference type="NCBI Taxonomy" id="2838718"/>
    <lineage>
        <taxon>Bacteria</taxon>
        <taxon>Pseudomonadati</taxon>
        <taxon>Pseudomonadota</taxon>
        <taxon>Betaproteobacteria</taxon>
        <taxon>Burkholderiales</taxon>
        <taxon>Alcaligenaceae</taxon>
        <taxon>Paenalcaligenes</taxon>
    </lineage>
</organism>
<dbReference type="PANTHER" id="PTHR34990">
    <property type="entry name" value="UDP-2,3-DIACYLGLUCOSAMINE HYDROLASE-RELATED"/>
    <property type="match status" value="1"/>
</dbReference>
<evidence type="ECO:0000256" key="6">
    <source>
        <dbReference type="ARBA" id="ARBA00022801"/>
    </source>
</evidence>
<keyword evidence="7 10" id="KW-0443">Lipid metabolism</keyword>
<gene>
    <name evidence="10" type="primary">lpxH</name>
    <name evidence="12" type="ORF">H9906_00280</name>
</gene>
<evidence type="ECO:0000256" key="8">
    <source>
        <dbReference type="ARBA" id="ARBA00023136"/>
    </source>
</evidence>
<feature type="binding site" evidence="10">
    <location>
        <position position="213"/>
    </location>
    <ligand>
        <name>Mn(2+)</name>
        <dbReference type="ChEBI" id="CHEBI:29035"/>
        <label>1</label>
    </ligand>
</feature>
<dbReference type="PANTHER" id="PTHR34990:SF1">
    <property type="entry name" value="UDP-2,3-DIACYLGLUCOSAMINE HYDROLASE"/>
    <property type="match status" value="1"/>
</dbReference>
<evidence type="ECO:0000256" key="1">
    <source>
        <dbReference type="ARBA" id="ARBA00022475"/>
    </source>
</evidence>
<keyword evidence="4 10" id="KW-0441">Lipid A biosynthesis</keyword>
<comment type="similarity">
    <text evidence="10">Belongs to the LpxH family.</text>
</comment>
<evidence type="ECO:0000313" key="12">
    <source>
        <dbReference type="EMBL" id="HJD43452.1"/>
    </source>
</evidence>
<keyword evidence="8 10" id="KW-0472">Membrane</keyword>
<comment type="pathway">
    <text evidence="10">Glycolipid biosynthesis; lipid IV(A) biosynthesis; lipid IV(A) from (3R)-3-hydroxytetradecanoyl-[acyl-carrier-protein] and UDP-N-acetyl-alpha-D-glucosamine: step 4/6.</text>
</comment>
<keyword evidence="9 10" id="KW-0464">Manganese</keyword>
<feature type="binding site" evidence="10">
    <location>
        <begin position="95"/>
        <end position="96"/>
    </location>
    <ligand>
        <name>substrate</name>
    </ligand>
</feature>
<feature type="binding site" evidence="10">
    <location>
        <position position="138"/>
    </location>
    <ligand>
        <name>substrate</name>
    </ligand>
</feature>
<evidence type="ECO:0000256" key="9">
    <source>
        <dbReference type="ARBA" id="ARBA00023211"/>
    </source>
</evidence>
<dbReference type="SUPFAM" id="SSF56300">
    <property type="entry name" value="Metallo-dependent phosphatases"/>
    <property type="match status" value="1"/>
</dbReference>
<dbReference type="AlphaFoldDB" id="A0A9D2RH10"/>
<keyword evidence="5 10" id="KW-0479">Metal-binding</keyword>
<keyword evidence="3 10" id="KW-0997">Cell inner membrane</keyword>
<dbReference type="InterPro" id="IPR043461">
    <property type="entry name" value="LpxH-like"/>
</dbReference>
<feature type="binding site" evidence="10">
    <location>
        <position position="183"/>
    </location>
    <ligand>
        <name>substrate</name>
    </ligand>
</feature>
<evidence type="ECO:0000256" key="7">
    <source>
        <dbReference type="ARBA" id="ARBA00023098"/>
    </source>
</evidence>
<feature type="binding site" evidence="10">
    <location>
        <position position="22"/>
    </location>
    <ligand>
        <name>Mn(2+)</name>
        <dbReference type="ChEBI" id="CHEBI:29035"/>
        <label>1</label>
    </ligand>
</feature>